<dbReference type="Gene3D" id="2.60.120.10">
    <property type="entry name" value="Jelly Rolls"/>
    <property type="match status" value="2"/>
</dbReference>
<dbReference type="SUPFAM" id="SSF51206">
    <property type="entry name" value="cAMP-binding domain-like"/>
    <property type="match status" value="2"/>
</dbReference>
<evidence type="ECO:0000313" key="5">
    <source>
        <dbReference type="WBParaSite" id="ECPE_0000267301-mRNA-1"/>
    </source>
</evidence>
<proteinExistence type="predicted"/>
<dbReference type="CDD" id="cd00038">
    <property type="entry name" value="CAP_ED"/>
    <property type="match status" value="1"/>
</dbReference>
<dbReference type="PANTHER" id="PTHR23011:SF28">
    <property type="entry name" value="CYCLIC NUCLEOTIDE-BINDING DOMAIN CONTAINING PROTEIN"/>
    <property type="match status" value="1"/>
</dbReference>
<dbReference type="PROSITE" id="PS00888">
    <property type="entry name" value="CNMP_BINDING_1"/>
    <property type="match status" value="1"/>
</dbReference>
<reference evidence="5" key="1">
    <citation type="submission" date="2016-06" db="UniProtKB">
        <authorList>
            <consortium name="WormBaseParasite"/>
        </authorList>
    </citation>
    <scope>IDENTIFICATION</scope>
</reference>
<dbReference type="InterPro" id="IPR014710">
    <property type="entry name" value="RmlC-like_jellyroll"/>
</dbReference>
<dbReference type="PROSITE" id="PS00889">
    <property type="entry name" value="CNMP_BINDING_2"/>
    <property type="match status" value="1"/>
</dbReference>
<keyword evidence="4" id="KW-1185">Reference proteome</keyword>
<protein>
    <submittedName>
        <fullName evidence="5">Cyclic nucleotide-binding domain-containing protein</fullName>
    </submittedName>
</protein>
<feature type="domain" description="Cyclic nucleotide-binding" evidence="2">
    <location>
        <begin position="296"/>
        <end position="340"/>
    </location>
</feature>
<evidence type="ECO:0000256" key="1">
    <source>
        <dbReference type="SAM" id="MobiDB-lite"/>
    </source>
</evidence>
<evidence type="ECO:0000313" key="3">
    <source>
        <dbReference type="EMBL" id="VDP67121.1"/>
    </source>
</evidence>
<evidence type="ECO:0000313" key="4">
    <source>
        <dbReference type="Proteomes" id="UP000272942"/>
    </source>
</evidence>
<dbReference type="InterPro" id="IPR018490">
    <property type="entry name" value="cNMP-bd_dom_sf"/>
</dbReference>
<gene>
    <name evidence="3" type="ORF">ECPE_LOCUS2670</name>
</gene>
<dbReference type="OrthoDB" id="2021138at2759"/>
<dbReference type="WBParaSite" id="ECPE_0000267301-mRNA-1">
    <property type="protein sequence ID" value="ECPE_0000267301-mRNA-1"/>
    <property type="gene ID" value="ECPE_0000267301"/>
</dbReference>
<organism evidence="5">
    <name type="scientific">Echinostoma caproni</name>
    <dbReference type="NCBI Taxonomy" id="27848"/>
    <lineage>
        <taxon>Eukaryota</taxon>
        <taxon>Metazoa</taxon>
        <taxon>Spiralia</taxon>
        <taxon>Lophotrochozoa</taxon>
        <taxon>Platyhelminthes</taxon>
        <taxon>Trematoda</taxon>
        <taxon>Digenea</taxon>
        <taxon>Plagiorchiida</taxon>
        <taxon>Echinostomata</taxon>
        <taxon>Echinostomatoidea</taxon>
        <taxon>Echinostomatidae</taxon>
        <taxon>Echinostoma</taxon>
    </lineage>
</organism>
<name>A0A183A6T5_9TREM</name>
<reference evidence="3 4" key="2">
    <citation type="submission" date="2018-11" db="EMBL/GenBank/DDBJ databases">
        <authorList>
            <consortium name="Pathogen Informatics"/>
        </authorList>
    </citation>
    <scope>NUCLEOTIDE SEQUENCE [LARGE SCALE GENOMIC DNA]</scope>
    <source>
        <strain evidence="3 4">Egypt</strain>
    </source>
</reference>
<dbReference type="Proteomes" id="UP000272942">
    <property type="component" value="Unassembled WGS sequence"/>
</dbReference>
<dbReference type="InterPro" id="IPR018488">
    <property type="entry name" value="cNMP-bd_CS"/>
</dbReference>
<dbReference type="AlphaFoldDB" id="A0A183A6T5"/>
<dbReference type="InterPro" id="IPR000595">
    <property type="entry name" value="cNMP-bd_dom"/>
</dbReference>
<accession>A0A183A6T5</accession>
<evidence type="ECO:0000259" key="2">
    <source>
        <dbReference type="PROSITE" id="PS50042"/>
    </source>
</evidence>
<sequence>MMLHIFNEKRKLHKKAVSDSVRCVMHPDESFPERLASILKKSHELRRDTEAAEVAKWLKGRVTAFKTVSVDVLTRLVRECEIETRKPYELIIREGDAADRMYILLSGSASVHQIGVSGRETDDQWIRETDPNPVTVCGGKTDEAQSEKSMEQERAITTVRNLDDLGPRVSLLTSGAIFGEVALIEACRRTASIVALPSNDDNNGEMCSRRPRTHYSTDSSNESKADPLVFKQLTTTSDVDNCDDDDNDNDDEDRENHAEDCVQLVVISRTLYDKTVRTVIQEQFQFRITFINHLPYFSQLTPRTKEQIAFGLETETYPLGSAIVHQGSPFKGLYYLIRSQSCDPTEILMKQLLLERNYTQQLDIDVALFLNRLSKEDRESCWYPKEEPGTSNQNQVSDK</sequence>
<dbReference type="EMBL" id="UZAN01039772">
    <property type="protein sequence ID" value="VDP67121.1"/>
    <property type="molecule type" value="Genomic_DNA"/>
</dbReference>
<dbReference type="PROSITE" id="PS50042">
    <property type="entry name" value="CNMP_BINDING_3"/>
    <property type="match status" value="2"/>
</dbReference>
<feature type="compositionally biased region" description="Acidic residues" evidence="1">
    <location>
        <begin position="240"/>
        <end position="253"/>
    </location>
</feature>
<feature type="domain" description="Cyclic nucleotide-binding" evidence="2">
    <location>
        <begin position="64"/>
        <end position="195"/>
    </location>
</feature>
<dbReference type="PANTHER" id="PTHR23011">
    <property type="entry name" value="CYCLIC NUCLEOTIDE-BINDING DOMAIN CONTAINING PROTEIN"/>
    <property type="match status" value="1"/>
</dbReference>
<feature type="region of interest" description="Disordered" evidence="1">
    <location>
        <begin position="198"/>
        <end position="256"/>
    </location>
</feature>